<accession>A0A0F9RD38</accession>
<comment type="caution">
    <text evidence="2">The sequence shown here is derived from an EMBL/GenBank/DDBJ whole genome shotgun (WGS) entry which is preliminary data.</text>
</comment>
<proteinExistence type="predicted"/>
<feature type="compositionally biased region" description="Basic and acidic residues" evidence="1">
    <location>
        <begin position="43"/>
        <end position="58"/>
    </location>
</feature>
<dbReference type="EMBL" id="LAZR01001278">
    <property type="protein sequence ID" value="KKN47407.1"/>
    <property type="molecule type" value="Genomic_DNA"/>
</dbReference>
<sequence>MSKFFSHRGSCGCGWRGPWRATDSDAKADVQKHCDETGCLDQSKPEDLGDLMPHENHQKQTHNQEQTP</sequence>
<organism evidence="2">
    <name type="scientific">marine sediment metagenome</name>
    <dbReference type="NCBI Taxonomy" id="412755"/>
    <lineage>
        <taxon>unclassified sequences</taxon>
        <taxon>metagenomes</taxon>
        <taxon>ecological metagenomes</taxon>
    </lineage>
</organism>
<protein>
    <submittedName>
        <fullName evidence="2">Uncharacterized protein</fullName>
    </submittedName>
</protein>
<evidence type="ECO:0000256" key="1">
    <source>
        <dbReference type="SAM" id="MobiDB-lite"/>
    </source>
</evidence>
<reference evidence="2" key="1">
    <citation type="journal article" date="2015" name="Nature">
        <title>Complex archaea that bridge the gap between prokaryotes and eukaryotes.</title>
        <authorList>
            <person name="Spang A."/>
            <person name="Saw J.H."/>
            <person name="Jorgensen S.L."/>
            <person name="Zaremba-Niedzwiedzka K."/>
            <person name="Martijn J."/>
            <person name="Lind A.E."/>
            <person name="van Eijk R."/>
            <person name="Schleper C."/>
            <person name="Guy L."/>
            <person name="Ettema T.J."/>
        </authorList>
    </citation>
    <scope>NUCLEOTIDE SEQUENCE</scope>
</reference>
<feature type="region of interest" description="Disordered" evidence="1">
    <location>
        <begin position="1"/>
        <end position="68"/>
    </location>
</feature>
<name>A0A0F9RD38_9ZZZZ</name>
<gene>
    <name evidence="2" type="ORF">LCGC14_0663200</name>
</gene>
<dbReference type="AlphaFoldDB" id="A0A0F9RD38"/>
<feature type="compositionally biased region" description="Basic and acidic residues" evidence="1">
    <location>
        <begin position="22"/>
        <end position="36"/>
    </location>
</feature>
<evidence type="ECO:0000313" key="2">
    <source>
        <dbReference type="EMBL" id="KKN47407.1"/>
    </source>
</evidence>